<dbReference type="Proteomes" id="UP001196980">
    <property type="component" value="Unassembled WGS sequence"/>
</dbReference>
<comment type="caution">
    <text evidence="2">The sequence shown here is derived from an EMBL/GenBank/DDBJ whole genome shotgun (WGS) entry which is preliminary data.</text>
</comment>
<dbReference type="EMBL" id="JABXWD010000675">
    <property type="protein sequence ID" value="MBV6343582.1"/>
    <property type="molecule type" value="Genomic_DNA"/>
</dbReference>
<dbReference type="Pfam" id="PF01037">
    <property type="entry name" value="AsnC_trans_reg"/>
    <property type="match status" value="1"/>
</dbReference>
<feature type="domain" description="Transcription regulator AsnC/Lrp ligand binding" evidence="1">
    <location>
        <begin position="7"/>
        <end position="76"/>
    </location>
</feature>
<protein>
    <submittedName>
        <fullName evidence="2">Lrp/AsnC ligand binding domain-containing protein</fullName>
    </submittedName>
</protein>
<gene>
    <name evidence="2" type="ORF">HWQ67_18590</name>
</gene>
<evidence type="ECO:0000313" key="2">
    <source>
        <dbReference type="EMBL" id="MBV6343582.1"/>
    </source>
</evidence>
<evidence type="ECO:0000313" key="3">
    <source>
        <dbReference type="Proteomes" id="UP001196980"/>
    </source>
</evidence>
<organism evidence="2 3">
    <name type="scientific">Candidatus Magnetobacterium casense</name>
    <dbReference type="NCBI Taxonomy" id="1455061"/>
    <lineage>
        <taxon>Bacteria</taxon>
        <taxon>Pseudomonadati</taxon>
        <taxon>Nitrospirota</taxon>
        <taxon>Thermodesulfovibrionia</taxon>
        <taxon>Thermodesulfovibrionales</taxon>
        <taxon>Candidatus Magnetobacteriaceae</taxon>
        <taxon>Candidatus Magnetobacterium</taxon>
    </lineage>
</organism>
<evidence type="ECO:0000259" key="1">
    <source>
        <dbReference type="Pfam" id="PF01037"/>
    </source>
</evidence>
<proteinExistence type="predicted"/>
<accession>A0ABS6S4K4</accession>
<dbReference type="RefSeq" id="WP_218254200.1">
    <property type="nucleotide sequence ID" value="NZ_JABXWD010000675.1"/>
</dbReference>
<sequence length="77" mass="8289">MAVSAYIFIEISQGKAKEVTKQIAKIDGVREVHVVTGPYDAIARIEASDINTLGALVVSKIQFTSGVIRTQTNIVVD</sequence>
<reference evidence="2 3" key="1">
    <citation type="journal article" date="2020" name="J Geophys Res Biogeosci">
        <title>Magnetotaxis as an Adaptation to Enable Bacterial Shuttling of Microbial Sulfur and Sulfur Cycling Across Aquatic Oxic#Anoxic Interfaces.</title>
        <authorList>
            <person name="Li J."/>
            <person name="Liu P."/>
            <person name="Wang J."/>
            <person name="Roberts A.P."/>
            <person name="Pan Y."/>
        </authorList>
    </citation>
    <scope>NUCLEOTIDE SEQUENCE [LARGE SCALE GENOMIC DNA]</scope>
    <source>
        <strain evidence="2 3">MYR-1_YQ</strain>
    </source>
</reference>
<dbReference type="InterPro" id="IPR019887">
    <property type="entry name" value="Tscrpt_reg_AsnC/Lrp_C"/>
</dbReference>
<name>A0ABS6S4K4_9BACT</name>
<keyword evidence="3" id="KW-1185">Reference proteome</keyword>